<comment type="catalytic activity">
    <reaction evidence="5">
        <text>N,N-dimethyl-1,4-phenylenediamine + anthranilate + 2 NAD(+) = 2-(4-dimethylaminophenyl)diazenylbenzoate + 2 NADH + 2 H(+)</text>
        <dbReference type="Rhea" id="RHEA:55872"/>
        <dbReference type="ChEBI" id="CHEBI:15378"/>
        <dbReference type="ChEBI" id="CHEBI:15783"/>
        <dbReference type="ChEBI" id="CHEBI:16567"/>
        <dbReference type="ChEBI" id="CHEBI:57540"/>
        <dbReference type="ChEBI" id="CHEBI:57945"/>
        <dbReference type="ChEBI" id="CHEBI:71579"/>
        <dbReference type="EC" id="1.7.1.17"/>
    </reaction>
    <physiologicalReaction direction="right-to-left" evidence="5">
        <dbReference type="Rhea" id="RHEA:55874"/>
    </physiologicalReaction>
</comment>
<evidence type="ECO:0000256" key="6">
    <source>
        <dbReference type="HAMAP-Rule" id="MF_01216"/>
    </source>
</evidence>
<dbReference type="InterPro" id="IPR003680">
    <property type="entry name" value="Flavodoxin_fold"/>
</dbReference>
<evidence type="ECO:0000256" key="5">
    <source>
        <dbReference type="ARBA" id="ARBA00048542"/>
    </source>
</evidence>
<dbReference type="PANTHER" id="PTHR43741">
    <property type="entry name" value="FMN-DEPENDENT NADH-AZOREDUCTASE 1"/>
    <property type="match status" value="1"/>
</dbReference>
<keyword evidence="4 6" id="KW-0520">NAD</keyword>
<protein>
    <recommendedName>
        <fullName evidence="6">FMN dependent NADH:quinone oxidoreductase</fullName>
        <ecNumber evidence="6">1.6.5.-</ecNumber>
    </recommendedName>
    <alternativeName>
        <fullName evidence="6">Azo-dye reductase</fullName>
    </alternativeName>
    <alternativeName>
        <fullName evidence="6">FMN-dependent NADH-azo compound oxidoreductase</fullName>
    </alternativeName>
    <alternativeName>
        <fullName evidence="6">FMN-dependent NADH-azoreductase</fullName>
        <ecNumber evidence="6">1.7.1.17</ecNumber>
    </alternativeName>
</protein>
<dbReference type="InterPro" id="IPR023048">
    <property type="entry name" value="NADH:quinone_OxRdtase_FMN_depd"/>
</dbReference>
<dbReference type="PANTHER" id="PTHR43741:SF2">
    <property type="entry name" value="FMN-DEPENDENT NADH:QUINONE OXIDOREDUCTASE"/>
    <property type="match status" value="1"/>
</dbReference>
<evidence type="ECO:0000313" key="8">
    <source>
        <dbReference type="EMBL" id="MBX7489822.1"/>
    </source>
</evidence>
<keyword evidence="2 6" id="KW-0288">FMN</keyword>
<dbReference type="EC" id="1.6.5.-" evidence="6"/>
<proteinExistence type="inferred from homology"/>
<feature type="binding site" evidence="6">
    <location>
        <begin position="136"/>
        <end position="139"/>
    </location>
    <ligand>
        <name>FMN</name>
        <dbReference type="ChEBI" id="CHEBI:58210"/>
    </ligand>
</feature>
<dbReference type="SUPFAM" id="SSF52218">
    <property type="entry name" value="Flavoproteins"/>
    <property type="match status" value="1"/>
</dbReference>
<comment type="function">
    <text evidence="6">Quinone reductase that provides resistance to thiol-specific stress caused by electrophilic quinones.</text>
</comment>
<name>A0ABS7JKA7_9SPHN</name>
<comment type="function">
    <text evidence="6">Also exhibits azoreductase activity. Catalyzes the reductive cleavage of the azo bond in aromatic azo compounds to the corresponding amines.</text>
</comment>
<reference evidence="8 9" key="1">
    <citation type="submission" date="2021-08" db="EMBL/GenBank/DDBJ databases">
        <title>Comparative Genomics Analysis of the Genus Qipengyuania Reveals Extensive Genetic Diversity and Metabolic Versatility, Including the Description of Fifteen Novel Species.</title>
        <authorList>
            <person name="Liu Y."/>
        </authorList>
    </citation>
    <scope>NUCLEOTIDE SEQUENCE [LARGE SCALE GENOMIC DNA]</scope>
    <source>
        <strain evidence="8 9">GH25</strain>
    </source>
</reference>
<dbReference type="Gene3D" id="3.40.50.360">
    <property type="match status" value="1"/>
</dbReference>
<feature type="domain" description="Flavodoxin-like fold" evidence="7">
    <location>
        <begin position="3"/>
        <end position="192"/>
    </location>
</feature>
<dbReference type="HAMAP" id="MF_01216">
    <property type="entry name" value="Azoreductase_type1"/>
    <property type="match status" value="1"/>
</dbReference>
<evidence type="ECO:0000256" key="1">
    <source>
        <dbReference type="ARBA" id="ARBA00022630"/>
    </source>
</evidence>
<evidence type="ECO:0000259" key="7">
    <source>
        <dbReference type="Pfam" id="PF02525"/>
    </source>
</evidence>
<comment type="similarity">
    <text evidence="6">Belongs to the azoreductase type 1 family.</text>
</comment>
<evidence type="ECO:0000256" key="3">
    <source>
        <dbReference type="ARBA" id="ARBA00023002"/>
    </source>
</evidence>
<dbReference type="Pfam" id="PF02525">
    <property type="entry name" value="Flavodoxin_2"/>
    <property type="match status" value="1"/>
</dbReference>
<dbReference type="EMBL" id="JAIGNQ010000004">
    <property type="protein sequence ID" value="MBX7489822.1"/>
    <property type="molecule type" value="Genomic_DNA"/>
</dbReference>
<keyword evidence="9" id="KW-1185">Reference proteome</keyword>
<evidence type="ECO:0000256" key="4">
    <source>
        <dbReference type="ARBA" id="ARBA00023027"/>
    </source>
</evidence>
<evidence type="ECO:0000313" key="9">
    <source>
        <dbReference type="Proteomes" id="UP000776651"/>
    </source>
</evidence>
<comment type="caution">
    <text evidence="8">The sequence shown here is derived from an EMBL/GenBank/DDBJ whole genome shotgun (WGS) entry which is preliminary data.</text>
</comment>
<dbReference type="InterPro" id="IPR050104">
    <property type="entry name" value="FMN-dep_NADH:Q_OxRdtase_AzoR1"/>
</dbReference>
<dbReference type="RefSeq" id="WP_221598890.1">
    <property type="nucleotide sequence ID" value="NZ_JAIGNQ010000004.1"/>
</dbReference>
<gene>
    <name evidence="6" type="primary">azoR</name>
    <name evidence="8" type="ORF">K3177_15040</name>
</gene>
<comment type="subunit">
    <text evidence="6">Homodimer.</text>
</comment>
<comment type="cofactor">
    <cofactor evidence="6">
        <name>FMN</name>
        <dbReference type="ChEBI" id="CHEBI:58210"/>
    </cofactor>
    <text evidence="6">Binds 1 FMN per subunit.</text>
</comment>
<organism evidence="8 9">
    <name type="scientific">Qipengyuania pacifica</name>
    <dbReference type="NCBI Taxonomy" id="2860199"/>
    <lineage>
        <taxon>Bacteria</taxon>
        <taxon>Pseudomonadati</taxon>
        <taxon>Pseudomonadota</taxon>
        <taxon>Alphaproteobacteria</taxon>
        <taxon>Sphingomonadales</taxon>
        <taxon>Erythrobacteraceae</taxon>
        <taxon>Qipengyuania</taxon>
    </lineage>
</organism>
<comment type="catalytic activity">
    <reaction evidence="6">
        <text>2 a quinone + NADH + H(+) = 2 a 1,4-benzosemiquinone + NAD(+)</text>
        <dbReference type="Rhea" id="RHEA:65952"/>
        <dbReference type="ChEBI" id="CHEBI:15378"/>
        <dbReference type="ChEBI" id="CHEBI:57540"/>
        <dbReference type="ChEBI" id="CHEBI:57945"/>
        <dbReference type="ChEBI" id="CHEBI:132124"/>
        <dbReference type="ChEBI" id="CHEBI:134225"/>
    </reaction>
</comment>
<comment type="caution">
    <text evidence="6">Lacks conserved residue(s) required for the propagation of feature annotation.</text>
</comment>
<dbReference type="Proteomes" id="UP000776651">
    <property type="component" value="Unassembled WGS sequence"/>
</dbReference>
<accession>A0ABS7JKA7</accession>
<feature type="binding site" evidence="6">
    <location>
        <position position="10"/>
    </location>
    <ligand>
        <name>FMN</name>
        <dbReference type="ChEBI" id="CHEBI:58210"/>
    </ligand>
</feature>
<keyword evidence="1 6" id="KW-0285">Flavoprotein</keyword>
<keyword evidence="3 6" id="KW-0560">Oxidoreductase</keyword>
<dbReference type="InterPro" id="IPR029039">
    <property type="entry name" value="Flavoprotein-like_sf"/>
</dbReference>
<sequence>MSRLLLLHASPLGSEARGSTIAYQACNAWQSQNPRASIVERDLNKLALEPLQRGYVEAIVDGSPHHHDDFTLSEELIQELEACSRLVIATPMHNFTVPSSLKLWIDYVLRHGRTFTYQSGRKVGSLQDKPTTVIVTSGGMVTGAAASQPDHLTQYLRDVFGTMGISNVRFVYLEGMARLDVAMDMLEAGRRALATDPLFAGSV</sequence>
<dbReference type="EC" id="1.7.1.17" evidence="6"/>
<evidence type="ECO:0000256" key="2">
    <source>
        <dbReference type="ARBA" id="ARBA00022643"/>
    </source>
</evidence>